<evidence type="ECO:0000256" key="3">
    <source>
        <dbReference type="ARBA" id="ARBA00022475"/>
    </source>
</evidence>
<keyword evidence="4" id="KW-0336">GPI-anchor</keyword>
<sequence length="298" mass="31590">MLPFCLAPTPGNTHLLTSPPATIVSRASLYIGLPSRDSASPGHIGVLLVRILLALAMPSPTSAQTPPAPFLPPSPSPAPAPAPYFVNLTDLLSVAGPFDTFLNYLLQTQVMDTFQNQVNNTKQGITIFVPKDSAFASLKKSDLGNLTRDQLKILFLYHAFPKYYSLSDFKNLSNSNPVSTFAGGQYTLNVTDASGLIHIVSSWANPKITSSVYSTAPVAVYEIDRVLLPSAIFSTEPALAPAPETKTPSDLAPAQSGIASAPKSAESSTGDATSYTTAAFRLLDCMVLILSATLMLIM</sequence>
<keyword evidence="4" id="KW-0325">Glycoprotein</keyword>
<dbReference type="GO" id="GO:0009834">
    <property type="term" value="P:plant-type secondary cell wall biogenesis"/>
    <property type="evidence" value="ECO:0007669"/>
    <property type="project" value="TreeGrafter"/>
</dbReference>
<protein>
    <recommendedName>
        <fullName evidence="9">FAS1 domain-containing protein</fullName>
    </recommendedName>
</protein>
<comment type="function">
    <text evidence="7">May be a cell surface adhesion protein.</text>
</comment>
<dbReference type="PANTHER" id="PTHR32077:SF3">
    <property type="entry name" value="FASCICLIN-LIKE ARABINOGALACTAN PROTEIN 7"/>
    <property type="match status" value="1"/>
</dbReference>
<evidence type="ECO:0000256" key="4">
    <source>
        <dbReference type="ARBA" id="ARBA00022622"/>
    </source>
</evidence>
<feature type="domain" description="FAS1" evidence="9">
    <location>
        <begin position="85"/>
        <end position="227"/>
    </location>
</feature>
<evidence type="ECO:0000256" key="2">
    <source>
        <dbReference type="ARBA" id="ARBA00007843"/>
    </source>
</evidence>
<dbReference type="InterPro" id="IPR036378">
    <property type="entry name" value="FAS1_dom_sf"/>
</dbReference>
<evidence type="ECO:0000313" key="10">
    <source>
        <dbReference type="EMBL" id="THU47619.1"/>
    </source>
</evidence>
<evidence type="ECO:0000256" key="8">
    <source>
        <dbReference type="SAM" id="MobiDB-lite"/>
    </source>
</evidence>
<dbReference type="InterPro" id="IPR000782">
    <property type="entry name" value="FAS1_domain"/>
</dbReference>
<dbReference type="InterPro" id="IPR045003">
    <property type="entry name" value="FLA_A"/>
</dbReference>
<reference evidence="10 11" key="1">
    <citation type="journal article" date="2019" name="Nat. Plants">
        <title>Genome sequencing of Musa balbisiana reveals subgenome evolution and function divergence in polyploid bananas.</title>
        <authorList>
            <person name="Yao X."/>
        </authorList>
    </citation>
    <scope>NUCLEOTIDE SEQUENCE [LARGE SCALE GENOMIC DNA]</scope>
    <source>
        <strain evidence="11">cv. DH-PKW</strain>
        <tissue evidence="10">Leaves</tissue>
    </source>
</reference>
<accession>A0A4S8IHV8</accession>
<comment type="caution">
    <text evidence="10">The sequence shown here is derived from an EMBL/GenBank/DDBJ whole genome shotgun (WGS) entry which is preliminary data.</text>
</comment>
<evidence type="ECO:0000259" key="9">
    <source>
        <dbReference type="PROSITE" id="PS50213"/>
    </source>
</evidence>
<keyword evidence="6" id="KW-0472">Membrane</keyword>
<dbReference type="GO" id="GO:0098552">
    <property type="term" value="C:side of membrane"/>
    <property type="evidence" value="ECO:0007669"/>
    <property type="project" value="UniProtKB-KW"/>
</dbReference>
<evidence type="ECO:0000256" key="6">
    <source>
        <dbReference type="ARBA" id="ARBA00023136"/>
    </source>
</evidence>
<dbReference type="SMART" id="SM00554">
    <property type="entry name" value="FAS1"/>
    <property type="match status" value="1"/>
</dbReference>
<dbReference type="Pfam" id="PF02469">
    <property type="entry name" value="Fasciclin"/>
    <property type="match status" value="1"/>
</dbReference>
<gene>
    <name evidence="10" type="ORF">C4D60_Mb09t17510</name>
</gene>
<evidence type="ECO:0000256" key="1">
    <source>
        <dbReference type="ARBA" id="ARBA00004609"/>
    </source>
</evidence>
<dbReference type="SUPFAM" id="SSF82153">
    <property type="entry name" value="FAS1 domain"/>
    <property type="match status" value="1"/>
</dbReference>
<dbReference type="EMBL" id="PYDT01000010">
    <property type="protein sequence ID" value="THU47619.1"/>
    <property type="molecule type" value="Genomic_DNA"/>
</dbReference>
<dbReference type="Proteomes" id="UP000317650">
    <property type="component" value="Chromosome 9"/>
</dbReference>
<dbReference type="PANTHER" id="PTHR32077">
    <property type="entry name" value="FASCICLIN-LIKE ARABINOGALACTAN PROTEIN"/>
    <property type="match status" value="1"/>
</dbReference>
<keyword evidence="5" id="KW-0732">Signal</keyword>
<dbReference type="Gene3D" id="2.30.180.10">
    <property type="entry name" value="FAS1 domain"/>
    <property type="match status" value="1"/>
</dbReference>
<evidence type="ECO:0000256" key="7">
    <source>
        <dbReference type="ARBA" id="ARBA00024686"/>
    </source>
</evidence>
<keyword evidence="3" id="KW-1003">Cell membrane</keyword>
<comment type="subcellular location">
    <subcellularLocation>
        <location evidence="1">Cell membrane</location>
        <topology evidence="1">Lipid-anchor</topology>
        <topology evidence="1">GPI-anchor</topology>
    </subcellularLocation>
</comment>
<evidence type="ECO:0000256" key="5">
    <source>
        <dbReference type="ARBA" id="ARBA00022729"/>
    </source>
</evidence>
<evidence type="ECO:0000313" key="11">
    <source>
        <dbReference type="Proteomes" id="UP000317650"/>
    </source>
</evidence>
<comment type="similarity">
    <text evidence="2">Belongs to the fasciclin-like AGP family.</text>
</comment>
<organism evidence="10 11">
    <name type="scientific">Musa balbisiana</name>
    <name type="common">Banana</name>
    <dbReference type="NCBI Taxonomy" id="52838"/>
    <lineage>
        <taxon>Eukaryota</taxon>
        <taxon>Viridiplantae</taxon>
        <taxon>Streptophyta</taxon>
        <taxon>Embryophyta</taxon>
        <taxon>Tracheophyta</taxon>
        <taxon>Spermatophyta</taxon>
        <taxon>Magnoliopsida</taxon>
        <taxon>Liliopsida</taxon>
        <taxon>Zingiberales</taxon>
        <taxon>Musaceae</taxon>
        <taxon>Musa</taxon>
    </lineage>
</organism>
<proteinExistence type="inferred from homology"/>
<dbReference type="FunFam" id="2.30.180.10:FF:000012">
    <property type="entry name" value="Fasciclin-like arabinogalactan protein 7"/>
    <property type="match status" value="1"/>
</dbReference>
<dbReference type="GO" id="GO:0005886">
    <property type="term" value="C:plasma membrane"/>
    <property type="evidence" value="ECO:0007669"/>
    <property type="project" value="UniProtKB-SubCell"/>
</dbReference>
<dbReference type="PROSITE" id="PS50213">
    <property type="entry name" value="FAS1"/>
    <property type="match status" value="1"/>
</dbReference>
<name>A0A4S8IHV8_MUSBA</name>
<keyword evidence="4" id="KW-0449">Lipoprotein</keyword>
<dbReference type="AlphaFoldDB" id="A0A4S8IHV8"/>
<keyword evidence="11" id="KW-1185">Reference proteome</keyword>
<feature type="region of interest" description="Disordered" evidence="8">
    <location>
        <begin position="240"/>
        <end position="271"/>
    </location>
</feature>